<evidence type="ECO:0000259" key="2">
    <source>
        <dbReference type="PROSITE" id="PS51352"/>
    </source>
</evidence>
<sequence length="203" mass="22618">MAAVKILLILCLLILFGISPLWASSSAFKTLYSYPEQPKPIDSELRVVPGQMAPDFSLPAISGKQVRLSDFQGKKMVMLTFIPAAWTPVCSDQWPGYNLAKPLFDQYDTCVIGISVDNIPTLYAWTRQMGDLWFDVVSDFWPHGKISDVYGVLRSDGTADRAIIIIDKAGVVQFTHVEDINVRPELGMIIKALEQIHSKSLSE</sequence>
<gene>
    <name evidence="3" type="ORF">Dpo_2c03500</name>
</gene>
<dbReference type="PANTHER" id="PTHR43110:SF1">
    <property type="entry name" value="THIOL PEROXIDASE"/>
    <property type="match status" value="1"/>
</dbReference>
<dbReference type="RefSeq" id="WP_006964921.1">
    <property type="nucleotide sequence ID" value="NZ_APJX01000002.1"/>
</dbReference>
<protein>
    <submittedName>
        <fullName evidence="3">Thiol specific antioxidant</fullName>
        <ecNumber evidence="3">1.11.1.15</ecNumber>
    </submittedName>
</protein>
<organism evidence="3 4">
    <name type="scientific">Desulfotignum phosphitoxidans DSM 13687</name>
    <dbReference type="NCBI Taxonomy" id="1286635"/>
    <lineage>
        <taxon>Bacteria</taxon>
        <taxon>Pseudomonadati</taxon>
        <taxon>Thermodesulfobacteriota</taxon>
        <taxon>Desulfobacteria</taxon>
        <taxon>Desulfobacterales</taxon>
        <taxon>Desulfobacteraceae</taxon>
        <taxon>Desulfotignum</taxon>
    </lineage>
</organism>
<reference evidence="3 4" key="1">
    <citation type="journal article" date="2013" name="Genome Announc.">
        <title>Draft Genome Sequence of Desulfotignum phosphitoxidans DSM 13687 Strain FiPS-3.</title>
        <authorList>
            <person name="Poehlein A."/>
            <person name="Daniel R."/>
            <person name="Simeonova D.D."/>
        </authorList>
    </citation>
    <scope>NUCLEOTIDE SEQUENCE [LARGE SCALE GENOMIC DNA]</scope>
    <source>
        <strain evidence="3 4">DSM 13687</strain>
    </source>
</reference>
<dbReference type="PATRIC" id="fig|1286635.3.peg.1325"/>
<dbReference type="PROSITE" id="PS51352">
    <property type="entry name" value="THIOREDOXIN_2"/>
    <property type="match status" value="1"/>
</dbReference>
<evidence type="ECO:0000313" key="4">
    <source>
        <dbReference type="Proteomes" id="UP000014216"/>
    </source>
</evidence>
<evidence type="ECO:0000313" key="3">
    <source>
        <dbReference type="EMBL" id="EMS80654.1"/>
    </source>
</evidence>
<proteinExistence type="predicted"/>
<dbReference type="Proteomes" id="UP000014216">
    <property type="component" value="Unassembled WGS sequence"/>
</dbReference>
<dbReference type="InterPro" id="IPR050455">
    <property type="entry name" value="Tpx_Peroxidase_subfamily"/>
</dbReference>
<dbReference type="AlphaFoldDB" id="S0G4S4"/>
<keyword evidence="3" id="KW-0575">Peroxidase</keyword>
<feature type="domain" description="Thioredoxin" evidence="2">
    <location>
        <begin position="47"/>
        <end position="198"/>
    </location>
</feature>
<evidence type="ECO:0000256" key="1">
    <source>
        <dbReference type="ARBA" id="ARBA00023284"/>
    </source>
</evidence>
<dbReference type="InterPro" id="IPR000866">
    <property type="entry name" value="AhpC/TSA"/>
</dbReference>
<comment type="caution">
    <text evidence="3">The sequence shown here is derived from an EMBL/GenBank/DDBJ whole genome shotgun (WGS) entry which is preliminary data.</text>
</comment>
<accession>S0G4S4</accession>
<name>S0G4S4_9BACT</name>
<dbReference type="EMBL" id="APJX01000002">
    <property type="protein sequence ID" value="EMS80654.1"/>
    <property type="molecule type" value="Genomic_DNA"/>
</dbReference>
<dbReference type="SUPFAM" id="SSF52833">
    <property type="entry name" value="Thioredoxin-like"/>
    <property type="match status" value="1"/>
</dbReference>
<dbReference type="GO" id="GO:0004601">
    <property type="term" value="F:peroxidase activity"/>
    <property type="evidence" value="ECO:0007669"/>
    <property type="project" value="UniProtKB-KW"/>
</dbReference>
<dbReference type="Gene3D" id="3.40.30.10">
    <property type="entry name" value="Glutaredoxin"/>
    <property type="match status" value="1"/>
</dbReference>
<dbReference type="InterPro" id="IPR013766">
    <property type="entry name" value="Thioredoxin_domain"/>
</dbReference>
<dbReference type="EC" id="1.11.1.15" evidence="3"/>
<dbReference type="Pfam" id="PF00578">
    <property type="entry name" value="AhpC-TSA"/>
    <property type="match status" value="1"/>
</dbReference>
<dbReference type="PANTHER" id="PTHR43110">
    <property type="entry name" value="THIOL PEROXIDASE"/>
    <property type="match status" value="1"/>
</dbReference>
<dbReference type="InterPro" id="IPR036249">
    <property type="entry name" value="Thioredoxin-like_sf"/>
</dbReference>
<keyword evidence="3" id="KW-0560">Oxidoreductase</keyword>
<keyword evidence="4" id="KW-1185">Reference proteome</keyword>
<keyword evidence="1" id="KW-0676">Redox-active center</keyword>
<dbReference type="OrthoDB" id="9809746at2"/>